<dbReference type="Proteomes" id="UP001469553">
    <property type="component" value="Unassembled WGS sequence"/>
</dbReference>
<accession>A0ABV0ZQ62</accession>
<evidence type="ECO:0000313" key="1">
    <source>
        <dbReference type="EMBL" id="MEQ2308399.1"/>
    </source>
</evidence>
<gene>
    <name evidence="1" type="ORF">AMECASPLE_027889</name>
</gene>
<comment type="caution">
    <text evidence="1">The sequence shown here is derived from an EMBL/GenBank/DDBJ whole genome shotgun (WGS) entry which is preliminary data.</text>
</comment>
<protein>
    <submittedName>
        <fullName evidence="1">Uncharacterized protein</fullName>
    </submittedName>
</protein>
<organism evidence="1 2">
    <name type="scientific">Ameca splendens</name>
    <dbReference type="NCBI Taxonomy" id="208324"/>
    <lineage>
        <taxon>Eukaryota</taxon>
        <taxon>Metazoa</taxon>
        <taxon>Chordata</taxon>
        <taxon>Craniata</taxon>
        <taxon>Vertebrata</taxon>
        <taxon>Euteleostomi</taxon>
        <taxon>Actinopterygii</taxon>
        <taxon>Neopterygii</taxon>
        <taxon>Teleostei</taxon>
        <taxon>Neoteleostei</taxon>
        <taxon>Acanthomorphata</taxon>
        <taxon>Ovalentaria</taxon>
        <taxon>Atherinomorphae</taxon>
        <taxon>Cyprinodontiformes</taxon>
        <taxon>Goodeidae</taxon>
        <taxon>Ameca</taxon>
    </lineage>
</organism>
<sequence length="219" mass="25529">MNVMKAKVSIDDLGEPLTEKVIENPPSYGELLNSFKENLFKFILKCREKNHLPVSVQEEIVDDVNFLMCFFKNYDAFIGYHMQKSGFDISKSPELESVIHYNDLFSKATKAIQSPYLMKNHCKSKLNMTEPIHCKLRNSVGQTVGSYPYVPIDKVLKNYCSHDDIQDNIFSEHNPEMDSEFLKDYCDGSIFRQHPFFKAHPNALRYILGWYIFMKMNSK</sequence>
<name>A0ABV0ZQ62_9TELE</name>
<proteinExistence type="predicted"/>
<keyword evidence="2" id="KW-1185">Reference proteome</keyword>
<dbReference type="EMBL" id="JAHRIP010068836">
    <property type="protein sequence ID" value="MEQ2308399.1"/>
    <property type="molecule type" value="Genomic_DNA"/>
</dbReference>
<evidence type="ECO:0000313" key="2">
    <source>
        <dbReference type="Proteomes" id="UP001469553"/>
    </source>
</evidence>
<reference evidence="1 2" key="1">
    <citation type="submission" date="2021-06" db="EMBL/GenBank/DDBJ databases">
        <authorList>
            <person name="Palmer J.M."/>
        </authorList>
    </citation>
    <scope>NUCLEOTIDE SEQUENCE [LARGE SCALE GENOMIC DNA]</scope>
    <source>
        <strain evidence="1 2">AS_MEX2019</strain>
        <tissue evidence="1">Muscle</tissue>
    </source>
</reference>